<dbReference type="Pfam" id="PF00930">
    <property type="entry name" value="DPPIV_N"/>
    <property type="match status" value="1"/>
</dbReference>
<dbReference type="GO" id="GO:0006508">
    <property type="term" value="P:proteolysis"/>
    <property type="evidence" value="ECO:0007669"/>
    <property type="project" value="InterPro"/>
</dbReference>
<dbReference type="InterPro" id="IPR002469">
    <property type="entry name" value="Peptidase_S9B_N"/>
</dbReference>
<feature type="domain" description="Dipeptidylpeptidase IV N-terminal" evidence="2">
    <location>
        <begin position="140"/>
        <end position="352"/>
    </location>
</feature>
<accession>A0A6J6G3Z5</accession>
<evidence type="ECO:0000259" key="2">
    <source>
        <dbReference type="Pfam" id="PF00930"/>
    </source>
</evidence>
<dbReference type="SUPFAM" id="SSF53474">
    <property type="entry name" value="alpha/beta-Hydrolases"/>
    <property type="match status" value="1"/>
</dbReference>
<dbReference type="GO" id="GO:0008239">
    <property type="term" value="F:dipeptidyl-peptidase activity"/>
    <property type="evidence" value="ECO:0007669"/>
    <property type="project" value="TreeGrafter"/>
</dbReference>
<sequence length="709" mass="76329">MSDTFPRQYARTQRLTLGEPRNVSVSADGTRAMFLRSRAGDDPVNCLWVRHLLPADGTAGEGTADAGIPTDDVLVADPVALLASADAAAGEDLPPEERARRERMREGAGGITSYATDRAGTVAAFTLAGRLFVAGLLSARARELPVEGPVFDPRPDPTARRLAYVSGSRLRIAELDGSSWELAGEADPDVTWGSADFVAAEEMHRFRGYWWSPDGTAVAACRVDNSPVQQWWIGDPADPRREPQAVRYPAAGTPNPDVTLHVLALDGGSVEVMWDRDALPYLATVSWVTPDRLLLGVQSRDQRTSVVLEADPVTGDTAPLFTDVDDAWVELVPGSPAVLDDGRLVVAADREGRRCLLVDGVDVTPPEVQVRSIAHVGHDLTFLGNPLGDATVLHVYHWDGVSVTQVTHDDGVHAVSDGRPALVRVARLDRPGAEWRGAEWTGASGITLRSVAETPLVRPNVTLHEYGEHRIATAVVLPHDHDGSKLPVLLDPYGGPHAQRVVQSCNAFLTPQWFADQGFAVVVADGRGTPGRGTAFERAVHLDLATAVLDDQVTALHGAASEHPELDLSRVAIRGWSFGGYLAALAVLQRPDVFHAAVAGAPVTEWRLYDTHYTERYLGDPTVDAAPYARTSLLPLAQQLTRPLLLVHGLADDNVVAAHTLQLSSALLAAGRPHEVLPLVGVSHMTPQEVVAENLLLHQLDFLRRALAR</sequence>
<evidence type="ECO:0000259" key="1">
    <source>
        <dbReference type="Pfam" id="PF00326"/>
    </source>
</evidence>
<name>A0A6J6G3Z5_9ZZZZ</name>
<organism evidence="3">
    <name type="scientific">freshwater metagenome</name>
    <dbReference type="NCBI Taxonomy" id="449393"/>
    <lineage>
        <taxon>unclassified sequences</taxon>
        <taxon>metagenomes</taxon>
        <taxon>ecological metagenomes</taxon>
    </lineage>
</organism>
<dbReference type="PANTHER" id="PTHR11731">
    <property type="entry name" value="PROTEASE FAMILY S9B,C DIPEPTIDYL-PEPTIDASE IV-RELATED"/>
    <property type="match status" value="1"/>
</dbReference>
<dbReference type="Pfam" id="PF00326">
    <property type="entry name" value="Peptidase_S9"/>
    <property type="match status" value="1"/>
</dbReference>
<reference evidence="3" key="1">
    <citation type="submission" date="2020-05" db="EMBL/GenBank/DDBJ databases">
        <authorList>
            <person name="Chiriac C."/>
            <person name="Salcher M."/>
            <person name="Ghai R."/>
            <person name="Kavagutti S V."/>
        </authorList>
    </citation>
    <scope>NUCLEOTIDE SEQUENCE</scope>
</reference>
<gene>
    <name evidence="3" type="ORF">UFOPK1493_04006</name>
</gene>
<dbReference type="GO" id="GO:0008236">
    <property type="term" value="F:serine-type peptidase activity"/>
    <property type="evidence" value="ECO:0007669"/>
    <property type="project" value="InterPro"/>
</dbReference>
<dbReference type="Gene3D" id="3.40.50.1820">
    <property type="entry name" value="alpha/beta hydrolase"/>
    <property type="match status" value="1"/>
</dbReference>
<proteinExistence type="predicted"/>
<dbReference type="InterPro" id="IPR029058">
    <property type="entry name" value="AB_hydrolase_fold"/>
</dbReference>
<dbReference type="AlphaFoldDB" id="A0A6J6G3Z5"/>
<dbReference type="PANTHER" id="PTHR11731:SF193">
    <property type="entry name" value="DIPEPTIDYL PEPTIDASE 9"/>
    <property type="match status" value="1"/>
</dbReference>
<protein>
    <submittedName>
        <fullName evidence="3">Unannotated protein</fullName>
    </submittedName>
</protein>
<dbReference type="Gene3D" id="2.140.10.30">
    <property type="entry name" value="Dipeptidylpeptidase IV, N-terminal domain"/>
    <property type="match status" value="1"/>
</dbReference>
<dbReference type="EMBL" id="CAEZSR010000271">
    <property type="protein sequence ID" value="CAB4595927.1"/>
    <property type="molecule type" value="Genomic_DNA"/>
</dbReference>
<dbReference type="InterPro" id="IPR001375">
    <property type="entry name" value="Peptidase_S9_cat"/>
</dbReference>
<feature type="domain" description="Peptidase S9 prolyl oligopeptidase catalytic" evidence="1">
    <location>
        <begin position="510"/>
        <end position="707"/>
    </location>
</feature>
<evidence type="ECO:0000313" key="3">
    <source>
        <dbReference type="EMBL" id="CAB4595927.1"/>
    </source>
</evidence>
<dbReference type="SUPFAM" id="SSF82171">
    <property type="entry name" value="DPP6 N-terminal domain-like"/>
    <property type="match status" value="1"/>
</dbReference>
<dbReference type="InterPro" id="IPR050278">
    <property type="entry name" value="Serine_Prot_S9B/DPPIV"/>
</dbReference>